<keyword evidence="2" id="KW-1133">Transmembrane helix</keyword>
<dbReference type="AlphaFoldDB" id="A0A0H2SD55"/>
<proteinExistence type="predicted"/>
<keyword evidence="2" id="KW-0812">Transmembrane</keyword>
<protein>
    <recommendedName>
        <fullName evidence="3">Ubiquitin 3 binding protein But2 C-terminal domain-containing protein</fullName>
    </recommendedName>
</protein>
<keyword evidence="5" id="KW-1185">Reference proteome</keyword>
<dbReference type="Pfam" id="PF09792">
    <property type="entry name" value="But2"/>
    <property type="match status" value="1"/>
</dbReference>
<dbReference type="Proteomes" id="UP000053477">
    <property type="component" value="Unassembled WGS sequence"/>
</dbReference>
<organism evidence="4 5">
    <name type="scientific">Schizopora paradoxa</name>
    <dbReference type="NCBI Taxonomy" id="27342"/>
    <lineage>
        <taxon>Eukaryota</taxon>
        <taxon>Fungi</taxon>
        <taxon>Dikarya</taxon>
        <taxon>Basidiomycota</taxon>
        <taxon>Agaricomycotina</taxon>
        <taxon>Agaricomycetes</taxon>
        <taxon>Hymenochaetales</taxon>
        <taxon>Schizoporaceae</taxon>
        <taxon>Schizopora</taxon>
    </lineage>
</organism>
<evidence type="ECO:0000259" key="3">
    <source>
        <dbReference type="Pfam" id="PF09792"/>
    </source>
</evidence>
<dbReference type="InterPro" id="IPR018620">
    <property type="entry name" value="Ubiquitin3-bd_protein_But2_C"/>
</dbReference>
<name>A0A0H2SD55_9AGAM</name>
<feature type="region of interest" description="Disordered" evidence="1">
    <location>
        <begin position="1"/>
        <end position="45"/>
    </location>
</feature>
<reference evidence="4 5" key="1">
    <citation type="submission" date="2015-04" db="EMBL/GenBank/DDBJ databases">
        <title>Complete genome sequence of Schizopora paradoxa KUC8140, a cosmopolitan wood degrader in East Asia.</title>
        <authorList>
            <consortium name="DOE Joint Genome Institute"/>
            <person name="Min B."/>
            <person name="Park H."/>
            <person name="Jang Y."/>
            <person name="Kim J.-J."/>
            <person name="Kim K.H."/>
            <person name="Pangilinan J."/>
            <person name="Lipzen A."/>
            <person name="Riley R."/>
            <person name="Grigoriev I.V."/>
            <person name="Spatafora J.W."/>
            <person name="Choi I.-G."/>
        </authorList>
    </citation>
    <scope>NUCLEOTIDE SEQUENCE [LARGE SCALE GENOMIC DNA]</scope>
    <source>
        <strain evidence="4 5">KUC8140</strain>
    </source>
</reference>
<dbReference type="InParanoid" id="A0A0H2SD55"/>
<evidence type="ECO:0000256" key="1">
    <source>
        <dbReference type="SAM" id="MobiDB-lite"/>
    </source>
</evidence>
<keyword evidence="2" id="KW-0472">Membrane</keyword>
<evidence type="ECO:0000313" key="5">
    <source>
        <dbReference type="Proteomes" id="UP000053477"/>
    </source>
</evidence>
<dbReference type="OrthoDB" id="3350619at2759"/>
<feature type="region of interest" description="Disordered" evidence="1">
    <location>
        <begin position="121"/>
        <end position="144"/>
    </location>
</feature>
<feature type="transmembrane region" description="Helical" evidence="2">
    <location>
        <begin position="55"/>
        <end position="82"/>
    </location>
</feature>
<dbReference type="EMBL" id="KQ085937">
    <property type="protein sequence ID" value="KLO14891.1"/>
    <property type="molecule type" value="Genomic_DNA"/>
</dbReference>
<feature type="compositionally biased region" description="Basic and acidic residues" evidence="1">
    <location>
        <begin position="30"/>
        <end position="39"/>
    </location>
</feature>
<feature type="domain" description="Ubiquitin 3 binding protein But2 C-terminal" evidence="3">
    <location>
        <begin position="151"/>
        <end position="280"/>
    </location>
</feature>
<gene>
    <name evidence="4" type="ORF">SCHPADRAFT_902879</name>
</gene>
<sequence>MPVKRSQGGAEYIPLMTEDSGLDSGSDGQRSPEDSKECEVPGVQHARSGGKASRILVLAIYTALAISFLSFAFSGLTFLTALRGNVNKLDTRTLERPSLYLGLERVPIIKKRLEVKPVAPPGNAPDWLHGHGHHNPPTNTDPNVIKPSAHRRISSLYPTMSFEDDKWITLTEWDSMLVEFQLPYDLPQAFDRGKCKVTANVPSQSVKALMDRQVTIEPRGRTDVHVWETSPLPPADQNTTYNFKPSRVNSLGTMEVGFDRQSNVGTVDCRAGGTVTLELACPSKSGRVGCRVEFINSFSDLGIAISPVHL</sequence>
<evidence type="ECO:0000256" key="2">
    <source>
        <dbReference type="SAM" id="Phobius"/>
    </source>
</evidence>
<accession>A0A0H2SD55</accession>
<evidence type="ECO:0000313" key="4">
    <source>
        <dbReference type="EMBL" id="KLO14891.1"/>
    </source>
</evidence>